<keyword evidence="11" id="KW-1185">Reference proteome</keyword>
<organism evidence="10 11">
    <name type="scientific">Protopolystoma xenopodis</name>
    <dbReference type="NCBI Taxonomy" id="117903"/>
    <lineage>
        <taxon>Eukaryota</taxon>
        <taxon>Metazoa</taxon>
        <taxon>Spiralia</taxon>
        <taxon>Lophotrochozoa</taxon>
        <taxon>Platyhelminthes</taxon>
        <taxon>Monogenea</taxon>
        <taxon>Polyopisthocotylea</taxon>
        <taxon>Polystomatidea</taxon>
        <taxon>Polystomatidae</taxon>
        <taxon>Protopolystoma</taxon>
    </lineage>
</organism>
<evidence type="ECO:0000256" key="1">
    <source>
        <dbReference type="ARBA" id="ARBA00004141"/>
    </source>
</evidence>
<feature type="transmembrane region" description="Helical" evidence="8">
    <location>
        <begin position="81"/>
        <end position="109"/>
    </location>
</feature>
<dbReference type="Proteomes" id="UP000784294">
    <property type="component" value="Unassembled WGS sequence"/>
</dbReference>
<dbReference type="GO" id="GO:0004930">
    <property type="term" value="F:G protein-coupled receptor activity"/>
    <property type="evidence" value="ECO:0007669"/>
    <property type="project" value="UniProtKB-KW"/>
</dbReference>
<dbReference type="GO" id="GO:0005886">
    <property type="term" value="C:plasma membrane"/>
    <property type="evidence" value="ECO:0007669"/>
    <property type="project" value="TreeGrafter"/>
</dbReference>
<evidence type="ECO:0000256" key="5">
    <source>
        <dbReference type="ARBA" id="ARBA00023136"/>
    </source>
</evidence>
<dbReference type="PANTHER" id="PTHR24243:SF230">
    <property type="entry name" value="G-PROTEIN COUPLED RECEPTORS FAMILY 1 PROFILE DOMAIN-CONTAINING PROTEIN"/>
    <property type="match status" value="1"/>
</dbReference>
<keyword evidence="2 8" id="KW-0812">Transmembrane</keyword>
<keyword evidence="5 8" id="KW-0472">Membrane</keyword>
<evidence type="ECO:0000256" key="7">
    <source>
        <dbReference type="ARBA" id="ARBA00023224"/>
    </source>
</evidence>
<dbReference type="SUPFAM" id="SSF81321">
    <property type="entry name" value="Family A G protein-coupled receptor-like"/>
    <property type="match status" value="1"/>
</dbReference>
<evidence type="ECO:0000256" key="8">
    <source>
        <dbReference type="SAM" id="Phobius"/>
    </source>
</evidence>
<keyword evidence="4" id="KW-0297">G-protein coupled receptor</keyword>
<evidence type="ECO:0000256" key="2">
    <source>
        <dbReference type="ARBA" id="ARBA00022692"/>
    </source>
</evidence>
<dbReference type="PANTHER" id="PTHR24243">
    <property type="entry name" value="G-PROTEIN COUPLED RECEPTOR"/>
    <property type="match status" value="1"/>
</dbReference>
<evidence type="ECO:0000256" key="6">
    <source>
        <dbReference type="ARBA" id="ARBA00023170"/>
    </source>
</evidence>
<accession>A0A448XBA4</accession>
<feature type="domain" description="G-protein coupled receptors family 1 profile" evidence="9">
    <location>
        <begin position="61"/>
        <end position="369"/>
    </location>
</feature>
<gene>
    <name evidence="10" type="ORF">PXEA_LOCUS26200</name>
</gene>
<comment type="subcellular location">
    <subcellularLocation>
        <location evidence="1">Membrane</location>
        <topology evidence="1">Multi-pass membrane protein</topology>
    </subcellularLocation>
</comment>
<dbReference type="Gene3D" id="1.20.1070.10">
    <property type="entry name" value="Rhodopsin 7-helix transmembrane proteins"/>
    <property type="match status" value="1"/>
</dbReference>
<feature type="transmembrane region" description="Helical" evidence="8">
    <location>
        <begin position="229"/>
        <end position="249"/>
    </location>
</feature>
<evidence type="ECO:0000313" key="11">
    <source>
        <dbReference type="Proteomes" id="UP000784294"/>
    </source>
</evidence>
<dbReference type="EMBL" id="CAAALY010244607">
    <property type="protein sequence ID" value="VEL32760.1"/>
    <property type="molecule type" value="Genomic_DNA"/>
</dbReference>
<keyword evidence="6" id="KW-0675">Receptor</keyword>
<evidence type="ECO:0000256" key="3">
    <source>
        <dbReference type="ARBA" id="ARBA00022989"/>
    </source>
</evidence>
<dbReference type="InterPro" id="IPR000276">
    <property type="entry name" value="GPCR_Rhodpsn"/>
</dbReference>
<dbReference type="PRINTS" id="PR00237">
    <property type="entry name" value="GPCRRHODOPSN"/>
</dbReference>
<dbReference type="CDD" id="cd14978">
    <property type="entry name" value="7tmA_FMRFamide_R-like"/>
    <property type="match status" value="1"/>
</dbReference>
<keyword evidence="3 8" id="KW-1133">Transmembrane helix</keyword>
<reference evidence="10" key="1">
    <citation type="submission" date="2018-11" db="EMBL/GenBank/DDBJ databases">
        <authorList>
            <consortium name="Pathogen Informatics"/>
        </authorList>
    </citation>
    <scope>NUCLEOTIDE SEQUENCE</scope>
</reference>
<keyword evidence="7" id="KW-0807">Transducer</keyword>
<dbReference type="OrthoDB" id="9990906at2759"/>
<feature type="transmembrane region" description="Helical" evidence="8">
    <location>
        <begin position="46"/>
        <end position="69"/>
    </location>
</feature>
<protein>
    <recommendedName>
        <fullName evidence="9">G-protein coupled receptors family 1 profile domain-containing protein</fullName>
    </recommendedName>
</protein>
<feature type="transmembrane region" description="Helical" evidence="8">
    <location>
        <begin position="305"/>
        <end position="328"/>
    </location>
</feature>
<proteinExistence type="predicted"/>
<dbReference type="Pfam" id="PF00001">
    <property type="entry name" value="7tm_1"/>
    <property type="match status" value="1"/>
</dbReference>
<dbReference type="PROSITE" id="PS50262">
    <property type="entry name" value="G_PROTEIN_RECEP_F1_2"/>
    <property type="match status" value="1"/>
</dbReference>
<evidence type="ECO:0000259" key="9">
    <source>
        <dbReference type="PROSITE" id="PS50262"/>
    </source>
</evidence>
<evidence type="ECO:0000313" key="10">
    <source>
        <dbReference type="EMBL" id="VEL32760.1"/>
    </source>
</evidence>
<sequence>MGLQTAETTLGNASLIDYLTSSLTDYQCETGGQEEAPYLVQVMRLILIPVWSGICAFGVLGNCFTVVVLRARHLRQSSTSLYLTALAFVDLAYLCFSLFASLGSLAFWFPSELRRQHAVFCLLQTFLSYTLAFLSVWLLVLVTVDRAFWVLMPFMAYRICTRWHARVAIICLSLGLVGLDLHLFWTMSFQVVLKPTGNQTDLMSNVGRAHCKCVVVSRFTSEVFPYIDLLLIAILPCITMTTANILIGLKLRRQAHFRGKTQAGGERLLEKMSLGSSTHAQNWLEPTGPSSNGPRGEKSAWLTKMLISTNVFFMVSVSPLLVYDILYITEDLVRWVERDEAYWGPVMFGLEKLVYTLWYTNFAIHFLLYCLSGAKFRDEVLRLLRSGWTQLTFVCCGQLSDKQNNVRTHVATVGNIETLNPEETGQEKHASQRFQLRSFYRDNFKRTKPKK</sequence>
<evidence type="ECO:0000256" key="4">
    <source>
        <dbReference type="ARBA" id="ARBA00023040"/>
    </source>
</evidence>
<feature type="transmembrane region" description="Helical" evidence="8">
    <location>
        <begin position="353"/>
        <end position="372"/>
    </location>
</feature>
<comment type="caution">
    <text evidence="10">The sequence shown here is derived from an EMBL/GenBank/DDBJ whole genome shotgun (WGS) entry which is preliminary data.</text>
</comment>
<feature type="transmembrane region" description="Helical" evidence="8">
    <location>
        <begin position="163"/>
        <end position="185"/>
    </location>
</feature>
<dbReference type="InterPro" id="IPR017452">
    <property type="entry name" value="GPCR_Rhodpsn_7TM"/>
</dbReference>
<feature type="transmembrane region" description="Helical" evidence="8">
    <location>
        <begin position="129"/>
        <end position="151"/>
    </location>
</feature>
<name>A0A448XBA4_9PLAT</name>
<dbReference type="AlphaFoldDB" id="A0A448XBA4"/>